<feature type="active site" evidence="8">
    <location>
        <position position="198"/>
    </location>
</feature>
<feature type="active site" description="Nucleophile" evidence="8">
    <location>
        <position position="86"/>
    </location>
</feature>
<dbReference type="EMBL" id="JNVM01000019">
    <property type="protein sequence ID" value="KEQ23865.1"/>
    <property type="molecule type" value="Genomic_DNA"/>
</dbReference>
<protein>
    <recommendedName>
        <fullName evidence="8">Phosphoribosylformylglycinamidine synthase subunit PurQ</fullName>
        <shortName evidence="8">FGAM synthase</shortName>
        <ecNumber evidence="8">6.3.5.3</ecNumber>
    </recommendedName>
    <alternativeName>
        <fullName evidence="8">Formylglycinamide ribonucleotide amidotransferase subunit I</fullName>
        <shortName evidence="8">FGAR amidotransferase I</shortName>
        <shortName evidence="8">FGAR-AT I</shortName>
    </alternativeName>
    <alternativeName>
        <fullName evidence="8">Glutaminase PurQ</fullName>
        <ecNumber evidence="8">3.5.1.2</ecNumber>
    </alternativeName>
    <alternativeName>
        <fullName evidence="8">Phosphoribosylformylglycinamidine synthase subunit I</fullName>
    </alternativeName>
</protein>
<comment type="subunit">
    <text evidence="8">Part of the FGAM synthase complex composed of 1 PurL, 1 PurQ and 2 PurS subunits.</text>
</comment>
<dbReference type="Pfam" id="PF13507">
    <property type="entry name" value="GATase_5"/>
    <property type="match status" value="1"/>
</dbReference>
<dbReference type="InterPro" id="IPR029062">
    <property type="entry name" value="Class_I_gatase-like"/>
</dbReference>
<comment type="catalytic activity">
    <reaction evidence="8">
        <text>N(2)-formyl-N(1)-(5-phospho-beta-D-ribosyl)glycinamide + L-glutamine + ATP + H2O = 2-formamido-N(1)-(5-O-phospho-beta-D-ribosyl)acetamidine + L-glutamate + ADP + phosphate + H(+)</text>
        <dbReference type="Rhea" id="RHEA:17129"/>
        <dbReference type="ChEBI" id="CHEBI:15377"/>
        <dbReference type="ChEBI" id="CHEBI:15378"/>
        <dbReference type="ChEBI" id="CHEBI:29985"/>
        <dbReference type="ChEBI" id="CHEBI:30616"/>
        <dbReference type="ChEBI" id="CHEBI:43474"/>
        <dbReference type="ChEBI" id="CHEBI:58359"/>
        <dbReference type="ChEBI" id="CHEBI:147286"/>
        <dbReference type="ChEBI" id="CHEBI:147287"/>
        <dbReference type="ChEBI" id="CHEBI:456216"/>
        <dbReference type="EC" id="6.3.5.3"/>
    </reaction>
</comment>
<evidence type="ECO:0000256" key="7">
    <source>
        <dbReference type="ARBA" id="ARBA00022962"/>
    </source>
</evidence>
<dbReference type="RefSeq" id="WP_036687428.1">
    <property type="nucleotide sequence ID" value="NZ_FYEP01000003.1"/>
</dbReference>
<comment type="catalytic activity">
    <reaction evidence="8">
        <text>L-glutamine + H2O = L-glutamate + NH4(+)</text>
        <dbReference type="Rhea" id="RHEA:15889"/>
        <dbReference type="ChEBI" id="CHEBI:15377"/>
        <dbReference type="ChEBI" id="CHEBI:28938"/>
        <dbReference type="ChEBI" id="CHEBI:29985"/>
        <dbReference type="ChEBI" id="CHEBI:58359"/>
        <dbReference type="EC" id="3.5.1.2"/>
    </reaction>
</comment>
<evidence type="ECO:0000256" key="8">
    <source>
        <dbReference type="HAMAP-Rule" id="MF_00421"/>
    </source>
</evidence>
<dbReference type="Proteomes" id="UP000028123">
    <property type="component" value="Unassembled WGS sequence"/>
</dbReference>
<dbReference type="eggNOG" id="COG0047">
    <property type="taxonomic scope" value="Bacteria"/>
</dbReference>
<feature type="active site" evidence="8">
    <location>
        <position position="196"/>
    </location>
</feature>
<dbReference type="GO" id="GO:0005524">
    <property type="term" value="F:ATP binding"/>
    <property type="evidence" value="ECO:0007669"/>
    <property type="project" value="UniProtKB-KW"/>
</dbReference>
<dbReference type="EC" id="3.5.1.2" evidence="8"/>
<dbReference type="GO" id="GO:0006189">
    <property type="term" value="P:'de novo' IMP biosynthetic process"/>
    <property type="evidence" value="ECO:0007669"/>
    <property type="project" value="UniProtKB-UniRule"/>
</dbReference>
<evidence type="ECO:0000313" key="9">
    <source>
        <dbReference type="EMBL" id="KEQ23865.1"/>
    </source>
</evidence>
<keyword evidence="6 8" id="KW-0067">ATP-binding</keyword>
<comment type="subcellular location">
    <subcellularLocation>
        <location evidence="8">Cytoplasm</location>
    </subcellularLocation>
</comment>
<evidence type="ECO:0000256" key="4">
    <source>
        <dbReference type="ARBA" id="ARBA00022755"/>
    </source>
</evidence>
<dbReference type="PROSITE" id="PS51273">
    <property type="entry name" value="GATASE_TYPE_1"/>
    <property type="match status" value="1"/>
</dbReference>
<dbReference type="CDD" id="cd01740">
    <property type="entry name" value="GATase1_FGAR_AT"/>
    <property type="match status" value="1"/>
</dbReference>
<evidence type="ECO:0000256" key="2">
    <source>
        <dbReference type="ARBA" id="ARBA00022598"/>
    </source>
</evidence>
<dbReference type="UniPathway" id="UPA00074">
    <property type="reaction ID" value="UER00128"/>
</dbReference>
<evidence type="ECO:0000256" key="1">
    <source>
        <dbReference type="ARBA" id="ARBA00022490"/>
    </source>
</evidence>
<dbReference type="PIRSF" id="PIRSF001586">
    <property type="entry name" value="FGAM_synth_I"/>
    <property type="match status" value="1"/>
</dbReference>
<dbReference type="NCBIfam" id="TIGR01737">
    <property type="entry name" value="FGAM_synth_I"/>
    <property type="match status" value="1"/>
</dbReference>
<evidence type="ECO:0000256" key="5">
    <source>
        <dbReference type="ARBA" id="ARBA00022801"/>
    </source>
</evidence>
<keyword evidence="2 8" id="KW-0436">Ligase</keyword>
<gene>
    <name evidence="8" type="primary">purQ</name>
    <name evidence="9" type="ORF">ET33_12620</name>
</gene>
<keyword evidence="5 8" id="KW-0378">Hydrolase</keyword>
<dbReference type="SMART" id="SM01211">
    <property type="entry name" value="GATase_5"/>
    <property type="match status" value="1"/>
</dbReference>
<proteinExistence type="inferred from homology"/>
<comment type="caution">
    <text evidence="9">The sequence shown here is derived from an EMBL/GenBank/DDBJ whole genome shotgun (WGS) entry which is preliminary data.</text>
</comment>
<dbReference type="SUPFAM" id="SSF52317">
    <property type="entry name" value="Class I glutamine amidotransferase-like"/>
    <property type="match status" value="1"/>
</dbReference>
<keyword evidence="1 8" id="KW-0963">Cytoplasm</keyword>
<dbReference type="PANTHER" id="PTHR47552">
    <property type="entry name" value="PHOSPHORIBOSYLFORMYLGLYCINAMIDINE SYNTHASE SUBUNIT PURQ"/>
    <property type="match status" value="1"/>
</dbReference>
<dbReference type="Gene3D" id="3.40.50.880">
    <property type="match status" value="1"/>
</dbReference>
<organism evidence="9 10">
    <name type="scientific">Paenibacillus tyrfis</name>
    <dbReference type="NCBI Taxonomy" id="1501230"/>
    <lineage>
        <taxon>Bacteria</taxon>
        <taxon>Bacillati</taxon>
        <taxon>Bacillota</taxon>
        <taxon>Bacilli</taxon>
        <taxon>Bacillales</taxon>
        <taxon>Paenibacillaceae</taxon>
        <taxon>Paenibacillus</taxon>
    </lineage>
</organism>
<dbReference type="InterPro" id="IPR010075">
    <property type="entry name" value="PRibForGlyAmidine_synth_PurQ"/>
</dbReference>
<dbReference type="FunFam" id="3.40.50.880:FF:000019">
    <property type="entry name" value="Phosphoribosylformylglycinamidine synthase subunit PurQ"/>
    <property type="match status" value="1"/>
</dbReference>
<comment type="pathway">
    <text evidence="8">Purine metabolism; IMP biosynthesis via de novo pathway; 5-amino-1-(5-phospho-D-ribosyl)imidazole from N(2)-formyl-N(1)-(5-phospho-D-ribosyl)glycinamide: step 1/2.</text>
</comment>
<dbReference type="NCBIfam" id="NF002957">
    <property type="entry name" value="PRK03619.1"/>
    <property type="match status" value="1"/>
</dbReference>
<evidence type="ECO:0000313" key="10">
    <source>
        <dbReference type="Proteomes" id="UP000028123"/>
    </source>
</evidence>
<keyword evidence="7 8" id="KW-0315">Glutamine amidotransferase</keyword>
<dbReference type="HAMAP" id="MF_00421">
    <property type="entry name" value="PurQ"/>
    <property type="match status" value="1"/>
</dbReference>
<reference evidence="9 10" key="1">
    <citation type="submission" date="2014-06" db="EMBL/GenBank/DDBJ databases">
        <title>Draft genome sequence of Paenibacillus sp. MSt1.</title>
        <authorList>
            <person name="Aw Y.K."/>
            <person name="Ong K.S."/>
            <person name="Gan H.M."/>
            <person name="Lee S.M."/>
        </authorList>
    </citation>
    <scope>NUCLEOTIDE SEQUENCE [LARGE SCALE GENOMIC DNA]</scope>
    <source>
        <strain evidence="9 10">MSt1</strain>
    </source>
</reference>
<dbReference type="EC" id="6.3.5.3" evidence="8"/>
<keyword evidence="3 8" id="KW-0547">Nucleotide-binding</keyword>
<accession>A0A081NZJ2</accession>
<keyword evidence="4 8" id="KW-0658">Purine biosynthesis</keyword>
<dbReference type="OrthoDB" id="9804441at2"/>
<evidence type="ECO:0000256" key="3">
    <source>
        <dbReference type="ARBA" id="ARBA00022741"/>
    </source>
</evidence>
<dbReference type="AlphaFoldDB" id="A0A081NZJ2"/>
<dbReference type="GO" id="GO:0005737">
    <property type="term" value="C:cytoplasm"/>
    <property type="evidence" value="ECO:0007669"/>
    <property type="project" value="UniProtKB-SubCell"/>
</dbReference>
<dbReference type="GO" id="GO:0004359">
    <property type="term" value="F:glutaminase activity"/>
    <property type="evidence" value="ECO:0007669"/>
    <property type="project" value="UniProtKB-EC"/>
</dbReference>
<name>A0A081NZJ2_9BACL</name>
<evidence type="ECO:0000256" key="6">
    <source>
        <dbReference type="ARBA" id="ARBA00022840"/>
    </source>
</evidence>
<dbReference type="GO" id="GO:0004642">
    <property type="term" value="F:phosphoribosylformylglycinamidine synthase activity"/>
    <property type="evidence" value="ECO:0007669"/>
    <property type="project" value="UniProtKB-UniRule"/>
</dbReference>
<comment type="function">
    <text evidence="8">Part of the phosphoribosylformylglycinamidine synthase complex involved in the purines biosynthetic pathway. Catalyzes the ATP-dependent conversion of formylglycinamide ribonucleotide (FGAR) and glutamine to yield formylglycinamidine ribonucleotide (FGAM) and glutamate. The FGAM synthase complex is composed of three subunits. PurQ produces an ammonia molecule by converting glutamine to glutamate. PurL transfers the ammonia molecule to FGAR to form FGAM in an ATP-dependent manner. PurS interacts with PurQ and PurL and is thought to assist in the transfer of the ammonia molecule from PurQ to PurL.</text>
</comment>
<sequence length="231" mass="25148">MNFAVLVFPGSNCDIDCYKAVEDTIGQPVDYVWHTETDLSKYDCILIPGGFSYGDYLRCGAIARFAPVMSALVKAAEEGKYILGICNGFQILLESGLLPGGMLRNRSLKFRCHAAMLQVENTNTPFTSDYAKGELINIPIAHGEGNYYCDEATLAELKANNQIVFRYEAGNNPNGSVDDIAGICNRAGNVLGMMPHPERAVHELLGSADGRKMFTSILSTWREKHGAAAIG</sequence>
<dbReference type="PANTHER" id="PTHR47552:SF1">
    <property type="entry name" value="PHOSPHORIBOSYLFORMYLGLYCINAMIDINE SYNTHASE SUBUNIT PURQ"/>
    <property type="match status" value="1"/>
</dbReference>
<keyword evidence="10" id="KW-1185">Reference proteome</keyword>